<comment type="caution">
    <text evidence="2">The sequence shown here is derived from an EMBL/GenBank/DDBJ whole genome shotgun (WGS) entry which is preliminary data.</text>
</comment>
<reference evidence="2 3" key="1">
    <citation type="submission" date="2023-03" db="EMBL/GenBank/DDBJ databases">
        <title>Bacillus Genome Sequencing.</title>
        <authorList>
            <person name="Dunlap C."/>
        </authorList>
    </citation>
    <scope>NUCLEOTIDE SEQUENCE [LARGE SCALE GENOMIC DNA]</scope>
    <source>
        <strain evidence="2 3">NRS-52</strain>
    </source>
</reference>
<dbReference type="RefSeq" id="WP_328281467.1">
    <property type="nucleotide sequence ID" value="NZ_JARTLD010000064.1"/>
</dbReference>
<name>A0ABU6Q0X5_9BACL</name>
<accession>A0ABU6Q0X5</accession>
<keyword evidence="1" id="KW-0472">Membrane</keyword>
<dbReference type="Proteomes" id="UP001343257">
    <property type="component" value="Unassembled WGS sequence"/>
</dbReference>
<proteinExistence type="predicted"/>
<evidence type="ECO:0000313" key="2">
    <source>
        <dbReference type="EMBL" id="MED5020202.1"/>
    </source>
</evidence>
<dbReference type="EMBL" id="JARTLD010000064">
    <property type="protein sequence ID" value="MED5020202.1"/>
    <property type="molecule type" value="Genomic_DNA"/>
</dbReference>
<protein>
    <recommendedName>
        <fullName evidence="4">HAMP domain-containing protein</fullName>
    </recommendedName>
</protein>
<feature type="transmembrane region" description="Helical" evidence="1">
    <location>
        <begin position="53"/>
        <end position="77"/>
    </location>
</feature>
<sequence>MRKWLTVRTAYLYILTGSALLSGVVLFLAYRVFSWSYAHVSPDSFLARLAHGLVNYIGRTPIAAALFFTVFAGLFMLRSQKLAGDMKQIVRAAEELANRGAFSELEVASGGELKALAGNLRRIRTSMASISAERISTPLIPNETSVLLSNEEVMAFILRIKSLLRALESEDSGSLPSELDREALKREAHGLERLLESLMTAS</sequence>
<evidence type="ECO:0000256" key="1">
    <source>
        <dbReference type="SAM" id="Phobius"/>
    </source>
</evidence>
<feature type="transmembrane region" description="Helical" evidence="1">
    <location>
        <begin position="12"/>
        <end position="33"/>
    </location>
</feature>
<keyword evidence="1" id="KW-1133">Transmembrane helix</keyword>
<evidence type="ECO:0000313" key="3">
    <source>
        <dbReference type="Proteomes" id="UP001343257"/>
    </source>
</evidence>
<keyword evidence="1" id="KW-0812">Transmembrane</keyword>
<organism evidence="2 3">
    <name type="scientific">Paenibacillus chibensis</name>
    <dbReference type="NCBI Taxonomy" id="59846"/>
    <lineage>
        <taxon>Bacteria</taxon>
        <taxon>Bacillati</taxon>
        <taxon>Bacillota</taxon>
        <taxon>Bacilli</taxon>
        <taxon>Bacillales</taxon>
        <taxon>Paenibacillaceae</taxon>
        <taxon>Paenibacillus</taxon>
    </lineage>
</organism>
<evidence type="ECO:0008006" key="4">
    <source>
        <dbReference type="Google" id="ProtNLM"/>
    </source>
</evidence>
<gene>
    <name evidence="2" type="ORF">P9847_23315</name>
</gene>
<keyword evidence="3" id="KW-1185">Reference proteome</keyword>